<dbReference type="Gene3D" id="3.10.520.10">
    <property type="entry name" value="ApbE-like domains"/>
    <property type="match status" value="1"/>
</dbReference>
<evidence type="ECO:0000256" key="12">
    <source>
        <dbReference type="PIRNR" id="PIRNR006268"/>
    </source>
</evidence>
<dbReference type="PANTHER" id="PTHR30040:SF2">
    <property type="entry name" value="FAD:PROTEIN FMN TRANSFERASE"/>
    <property type="match status" value="1"/>
</dbReference>
<evidence type="ECO:0000313" key="14">
    <source>
        <dbReference type="Proteomes" id="UP001063782"/>
    </source>
</evidence>
<comment type="cofactor">
    <cofactor evidence="1">
        <name>Mg(2+)</name>
        <dbReference type="ChEBI" id="CHEBI:18420"/>
    </cofactor>
</comment>
<organism evidence="13 14">
    <name type="scientific">Moraxella nasicaprae</name>
    <dbReference type="NCBI Taxonomy" id="2904122"/>
    <lineage>
        <taxon>Bacteria</taxon>
        <taxon>Pseudomonadati</taxon>
        <taxon>Pseudomonadota</taxon>
        <taxon>Gammaproteobacteria</taxon>
        <taxon>Moraxellales</taxon>
        <taxon>Moraxellaceae</taxon>
        <taxon>Moraxella</taxon>
    </lineage>
</organism>
<evidence type="ECO:0000256" key="3">
    <source>
        <dbReference type="ARBA" id="ARBA00011955"/>
    </source>
</evidence>
<evidence type="ECO:0000256" key="9">
    <source>
        <dbReference type="ARBA" id="ARBA00022842"/>
    </source>
</evidence>
<evidence type="ECO:0000256" key="2">
    <source>
        <dbReference type="ARBA" id="ARBA00008282"/>
    </source>
</evidence>
<accession>A0ABY6F2H7</accession>
<evidence type="ECO:0000256" key="4">
    <source>
        <dbReference type="ARBA" id="ARBA00016337"/>
    </source>
</evidence>
<keyword evidence="8 12" id="KW-0274">FAD</keyword>
<keyword evidence="9 12" id="KW-0460">Magnesium</keyword>
<reference evidence="13" key="1">
    <citation type="submission" date="2021-12" db="EMBL/GenBank/DDBJ databases">
        <title>taxonomy of Moraxella sp. ZY201224.</title>
        <authorList>
            <person name="Li F."/>
        </authorList>
    </citation>
    <scope>NUCLEOTIDE SEQUENCE</scope>
    <source>
        <strain evidence="13">ZY201224</strain>
    </source>
</reference>
<evidence type="ECO:0000256" key="1">
    <source>
        <dbReference type="ARBA" id="ARBA00001946"/>
    </source>
</evidence>
<evidence type="ECO:0000256" key="11">
    <source>
        <dbReference type="ARBA" id="ARBA00048540"/>
    </source>
</evidence>
<proteinExistence type="inferred from homology"/>
<gene>
    <name evidence="13" type="ORF">LU297_06705</name>
</gene>
<comment type="similarity">
    <text evidence="2 12">Belongs to the ApbE family.</text>
</comment>
<dbReference type="SUPFAM" id="SSF143631">
    <property type="entry name" value="ApbE-like"/>
    <property type="match status" value="1"/>
</dbReference>
<dbReference type="InterPro" id="IPR024932">
    <property type="entry name" value="ApbE"/>
</dbReference>
<dbReference type="PIRSF" id="PIRSF006268">
    <property type="entry name" value="ApbE"/>
    <property type="match status" value="1"/>
</dbReference>
<comment type="catalytic activity">
    <reaction evidence="11 12">
        <text>L-threonyl-[protein] + FAD = FMN-L-threonyl-[protein] + AMP + H(+)</text>
        <dbReference type="Rhea" id="RHEA:36847"/>
        <dbReference type="Rhea" id="RHEA-COMP:11060"/>
        <dbReference type="Rhea" id="RHEA-COMP:11061"/>
        <dbReference type="ChEBI" id="CHEBI:15378"/>
        <dbReference type="ChEBI" id="CHEBI:30013"/>
        <dbReference type="ChEBI" id="CHEBI:57692"/>
        <dbReference type="ChEBI" id="CHEBI:74257"/>
        <dbReference type="ChEBI" id="CHEBI:456215"/>
        <dbReference type="EC" id="2.7.1.180"/>
    </reaction>
</comment>
<evidence type="ECO:0000256" key="7">
    <source>
        <dbReference type="ARBA" id="ARBA00022723"/>
    </source>
</evidence>
<dbReference type="InterPro" id="IPR003374">
    <property type="entry name" value="ApbE-like_sf"/>
</dbReference>
<dbReference type="GO" id="GO:0016740">
    <property type="term" value="F:transferase activity"/>
    <property type="evidence" value="ECO:0007669"/>
    <property type="project" value="UniProtKB-KW"/>
</dbReference>
<evidence type="ECO:0000256" key="8">
    <source>
        <dbReference type="ARBA" id="ARBA00022827"/>
    </source>
</evidence>
<keyword evidence="7 12" id="KW-0479">Metal-binding</keyword>
<name>A0ABY6F2H7_9GAMM</name>
<dbReference type="PANTHER" id="PTHR30040">
    <property type="entry name" value="THIAMINE BIOSYNTHESIS LIPOPROTEIN APBE"/>
    <property type="match status" value="1"/>
</dbReference>
<keyword evidence="14" id="KW-1185">Reference proteome</keyword>
<dbReference type="EC" id="2.7.1.180" evidence="3 12"/>
<sequence length="347" mass="37329">MRHFIIPTLTLSAICLIACSPKNDYQSIEGQTMGTSYHITFQGGDQDPAIIQQTIDARLQAVNQSMSTYMPDSTISKFNRLPSGQNIVIDGDFAQVLQNSQHIYQASQHAFDPTVYPLVELWGFGSKMNVERLQAPPSEDSIASTKQLVGLDKVQLSQIGTNYQLQKSVDGVGLDFSAIAKGYAVDVIANTLKNNYGVVNYMVEIGGEVATSGQNAQGKAWTLGIDTPTIDSTIENRQTITTISQPKDGTLHIATSGGYRNSLVYNGVRYSHTINPVSGKPVAGNAPSVTVLHDSVALADGWATALTAIPYQEALTLANANQIKAIFVVENADKSGFDIVKTQALTN</sequence>
<dbReference type="EMBL" id="CP089977">
    <property type="protein sequence ID" value="UXZ04291.1"/>
    <property type="molecule type" value="Genomic_DNA"/>
</dbReference>
<evidence type="ECO:0000313" key="13">
    <source>
        <dbReference type="EMBL" id="UXZ04291.1"/>
    </source>
</evidence>
<dbReference type="Pfam" id="PF02424">
    <property type="entry name" value="ApbE"/>
    <property type="match status" value="1"/>
</dbReference>
<evidence type="ECO:0000256" key="10">
    <source>
        <dbReference type="ARBA" id="ARBA00031306"/>
    </source>
</evidence>
<keyword evidence="6 12" id="KW-0808">Transferase</keyword>
<protein>
    <recommendedName>
        <fullName evidence="4 12">FAD:protein FMN transferase</fullName>
        <ecNumber evidence="3 12">2.7.1.180</ecNumber>
    </recommendedName>
    <alternativeName>
        <fullName evidence="10 12">Flavin transferase</fullName>
    </alternativeName>
</protein>
<evidence type="ECO:0000256" key="5">
    <source>
        <dbReference type="ARBA" id="ARBA00022630"/>
    </source>
</evidence>
<keyword evidence="5 12" id="KW-0285">Flavoprotein</keyword>
<evidence type="ECO:0000256" key="6">
    <source>
        <dbReference type="ARBA" id="ARBA00022679"/>
    </source>
</evidence>
<dbReference type="RefSeq" id="WP_263075776.1">
    <property type="nucleotide sequence ID" value="NZ_CP089977.1"/>
</dbReference>
<dbReference type="Proteomes" id="UP001063782">
    <property type="component" value="Chromosome"/>
</dbReference>